<feature type="domain" description="Activator of Hsp90 ATPase homologue 1/2-like C-terminal" evidence="2">
    <location>
        <begin position="24"/>
        <end position="149"/>
    </location>
</feature>
<dbReference type="Pfam" id="PF08327">
    <property type="entry name" value="AHSA1"/>
    <property type="match status" value="1"/>
</dbReference>
<proteinExistence type="inferred from homology"/>
<comment type="similarity">
    <text evidence="1">Belongs to the AHA1 family.</text>
</comment>
<evidence type="ECO:0000313" key="4">
    <source>
        <dbReference type="EMBL" id="PJZ63552.1"/>
    </source>
</evidence>
<dbReference type="EMBL" id="NPDV01000014">
    <property type="protein sequence ID" value="PJZ52345.1"/>
    <property type="molecule type" value="Genomic_DNA"/>
</dbReference>
<dbReference type="RefSeq" id="WP_100786701.1">
    <property type="nucleotide sequence ID" value="NZ_NPDU01000004.1"/>
</dbReference>
<protein>
    <submittedName>
        <fullName evidence="3">Polyketide cyclase</fullName>
    </submittedName>
</protein>
<dbReference type="OrthoDB" id="118413at2"/>
<dbReference type="Proteomes" id="UP000232149">
    <property type="component" value="Unassembled WGS sequence"/>
</dbReference>
<dbReference type="Proteomes" id="UP000232188">
    <property type="component" value="Unassembled WGS sequence"/>
</dbReference>
<accession>A0A2M9YLB3</accession>
<evidence type="ECO:0000313" key="5">
    <source>
        <dbReference type="Proteomes" id="UP000232149"/>
    </source>
</evidence>
<dbReference type="CDD" id="cd08894">
    <property type="entry name" value="SRPBCC_CalC_Aha1-like_1"/>
    <property type="match status" value="1"/>
</dbReference>
<organism evidence="3 6">
    <name type="scientific">Leptospira adleri</name>
    <dbReference type="NCBI Taxonomy" id="2023186"/>
    <lineage>
        <taxon>Bacteria</taxon>
        <taxon>Pseudomonadati</taxon>
        <taxon>Spirochaetota</taxon>
        <taxon>Spirochaetia</taxon>
        <taxon>Leptospirales</taxon>
        <taxon>Leptospiraceae</taxon>
        <taxon>Leptospira</taxon>
    </lineage>
</organism>
<comment type="caution">
    <text evidence="3">The sequence shown here is derived from an EMBL/GenBank/DDBJ whole genome shotgun (WGS) entry which is preliminary data.</text>
</comment>
<dbReference type="EMBL" id="NPDU01000004">
    <property type="protein sequence ID" value="PJZ63552.1"/>
    <property type="molecule type" value="Genomic_DNA"/>
</dbReference>
<dbReference type="InterPro" id="IPR023393">
    <property type="entry name" value="START-like_dom_sf"/>
</dbReference>
<dbReference type="Gene3D" id="3.30.530.20">
    <property type="match status" value="1"/>
</dbReference>
<name>A0A2M9YLB3_9LEPT</name>
<keyword evidence="5" id="KW-1185">Reference proteome</keyword>
<reference evidence="5 6" key="1">
    <citation type="submission" date="2017-07" db="EMBL/GenBank/DDBJ databases">
        <title>Leptospira spp. isolated from tropical soils.</title>
        <authorList>
            <person name="Thibeaux R."/>
            <person name="Iraola G."/>
            <person name="Ferres I."/>
            <person name="Bierque E."/>
            <person name="Girault D."/>
            <person name="Soupe-Gilbert M.-E."/>
            <person name="Picardeau M."/>
            <person name="Goarant C."/>
        </authorList>
    </citation>
    <scope>NUCLEOTIDE SEQUENCE [LARGE SCALE GENOMIC DNA]</scope>
    <source>
        <strain evidence="3 6">FH2-B-C1</strain>
        <strain evidence="4 5">FH2-B-D1</strain>
    </source>
</reference>
<evidence type="ECO:0000313" key="6">
    <source>
        <dbReference type="Proteomes" id="UP000232188"/>
    </source>
</evidence>
<sequence>MTEKEKQLPAKISEREIVSMRVFDAPVDLVFKAWTKPEHLKLWWGPKDFTNTFHEFDLRPGGNWKFVMHGPDGTNYENHSVFVEIDEPKKILFEHVSQHHYVATIHFERIENRTKVSFGMVFDTAEEFDRVKKYIEIGNEQNFDRLEAELIRMAR</sequence>
<evidence type="ECO:0000313" key="3">
    <source>
        <dbReference type="EMBL" id="PJZ52345.1"/>
    </source>
</evidence>
<dbReference type="InterPro" id="IPR013538">
    <property type="entry name" value="ASHA1/2-like_C"/>
</dbReference>
<evidence type="ECO:0000259" key="2">
    <source>
        <dbReference type="Pfam" id="PF08327"/>
    </source>
</evidence>
<gene>
    <name evidence="4" type="ORF">CH376_02735</name>
    <name evidence="3" type="ORF">CH380_15715</name>
</gene>
<dbReference type="SUPFAM" id="SSF55961">
    <property type="entry name" value="Bet v1-like"/>
    <property type="match status" value="1"/>
</dbReference>
<dbReference type="AlphaFoldDB" id="A0A2M9YLB3"/>
<evidence type="ECO:0000256" key="1">
    <source>
        <dbReference type="ARBA" id="ARBA00006817"/>
    </source>
</evidence>